<protein>
    <submittedName>
        <fullName evidence="3">Putative colanic acid biosynthesis acetyltransferase WcaF</fullName>
    </submittedName>
</protein>
<dbReference type="NCBIfam" id="NF007797">
    <property type="entry name" value="PRK10502.1"/>
    <property type="match status" value="1"/>
</dbReference>
<dbReference type="RefSeq" id="WP_245710128.1">
    <property type="nucleotide sequence ID" value="NZ_FNCZ01000001.1"/>
</dbReference>
<keyword evidence="4" id="KW-1185">Reference proteome</keyword>
<evidence type="ECO:0000256" key="1">
    <source>
        <dbReference type="ARBA" id="ARBA00007274"/>
    </source>
</evidence>
<dbReference type="STRING" id="262004.SAMN04489796_1011200"/>
<dbReference type="EMBL" id="FNCZ01000001">
    <property type="protein sequence ID" value="SDH02561.1"/>
    <property type="molecule type" value="Genomic_DNA"/>
</dbReference>
<comment type="similarity">
    <text evidence="1">Belongs to the transferase hexapeptide repeat family.</text>
</comment>
<dbReference type="CDD" id="cd05825">
    <property type="entry name" value="LbH_wcaF_like"/>
    <property type="match status" value="1"/>
</dbReference>
<dbReference type="InterPro" id="IPR051159">
    <property type="entry name" value="Hexapeptide_acetyltransf"/>
</dbReference>
<dbReference type="AlphaFoldDB" id="A0A1G7Z1B1"/>
<keyword evidence="2 3" id="KW-0808">Transferase</keyword>
<dbReference type="GO" id="GO:0008374">
    <property type="term" value="F:O-acyltransferase activity"/>
    <property type="evidence" value="ECO:0007669"/>
    <property type="project" value="TreeGrafter"/>
</dbReference>
<organism evidence="3 4">
    <name type="scientific">Winogradskyella thalassocola</name>
    <dbReference type="NCBI Taxonomy" id="262004"/>
    <lineage>
        <taxon>Bacteria</taxon>
        <taxon>Pseudomonadati</taxon>
        <taxon>Bacteroidota</taxon>
        <taxon>Flavobacteriia</taxon>
        <taxon>Flavobacteriales</taxon>
        <taxon>Flavobacteriaceae</taxon>
        <taxon>Winogradskyella</taxon>
    </lineage>
</organism>
<evidence type="ECO:0000313" key="4">
    <source>
        <dbReference type="Proteomes" id="UP000199492"/>
    </source>
</evidence>
<dbReference type="Proteomes" id="UP000199492">
    <property type="component" value="Unassembled WGS sequence"/>
</dbReference>
<evidence type="ECO:0000313" key="3">
    <source>
        <dbReference type="EMBL" id="SDH02561.1"/>
    </source>
</evidence>
<proteinExistence type="inferred from homology"/>
<reference evidence="4" key="1">
    <citation type="submission" date="2016-10" db="EMBL/GenBank/DDBJ databases">
        <authorList>
            <person name="Varghese N."/>
            <person name="Submissions S."/>
        </authorList>
    </citation>
    <scope>NUCLEOTIDE SEQUENCE [LARGE SCALE GENOMIC DNA]</scope>
    <source>
        <strain evidence="4">DSM 15363</strain>
    </source>
</reference>
<dbReference type="SUPFAM" id="SSF51161">
    <property type="entry name" value="Trimeric LpxA-like enzymes"/>
    <property type="match status" value="1"/>
</dbReference>
<dbReference type="GO" id="GO:0005829">
    <property type="term" value="C:cytosol"/>
    <property type="evidence" value="ECO:0007669"/>
    <property type="project" value="TreeGrafter"/>
</dbReference>
<dbReference type="PANTHER" id="PTHR23416">
    <property type="entry name" value="SIALIC ACID SYNTHASE-RELATED"/>
    <property type="match status" value="1"/>
</dbReference>
<sequence length="183" mass="20590">MKTDLSTYNNSWYQPGSKLKRLLWYYVSLIFFERGWNMSSGLKIFWLKRFGATIGEGVVIKPKVTIKYPWKLNIGNHCWIGESVWIDNLDQVTFEDHVCVSQGALLLCGNHNYKTPSFDLMIAPIYLKEGSWIGAKSSVAPGVTLESHAVLSMGSVATTNLEAYSIYSGNPAVKVKTRQFNTP</sequence>
<dbReference type="PANTHER" id="PTHR23416:SF23">
    <property type="entry name" value="ACETYLTRANSFERASE C18B11.09C-RELATED"/>
    <property type="match status" value="1"/>
</dbReference>
<name>A0A1G7Z1B1_9FLAO</name>
<dbReference type="Gene3D" id="2.160.10.10">
    <property type="entry name" value="Hexapeptide repeat proteins"/>
    <property type="match status" value="1"/>
</dbReference>
<gene>
    <name evidence="3" type="ORF">SAMN04489796_1011200</name>
</gene>
<dbReference type="InterPro" id="IPR011004">
    <property type="entry name" value="Trimer_LpxA-like_sf"/>
</dbReference>
<accession>A0A1G7Z1B1</accession>
<evidence type="ECO:0000256" key="2">
    <source>
        <dbReference type="ARBA" id="ARBA00022679"/>
    </source>
</evidence>